<evidence type="ECO:0000256" key="10">
    <source>
        <dbReference type="ARBA" id="ARBA00023237"/>
    </source>
</evidence>
<evidence type="ECO:0000256" key="7">
    <source>
        <dbReference type="ARBA" id="ARBA00023065"/>
    </source>
</evidence>
<evidence type="ECO:0000313" key="13">
    <source>
        <dbReference type="EMBL" id="QYD69132.1"/>
    </source>
</evidence>
<dbReference type="InterPro" id="IPR023614">
    <property type="entry name" value="Porin_dom_sf"/>
</dbReference>
<evidence type="ECO:0000256" key="9">
    <source>
        <dbReference type="ARBA" id="ARBA00023136"/>
    </source>
</evidence>
<evidence type="ECO:0000313" key="14">
    <source>
        <dbReference type="Proteomes" id="UP000826462"/>
    </source>
</evidence>
<evidence type="ECO:0000256" key="3">
    <source>
        <dbReference type="ARBA" id="ARBA00022448"/>
    </source>
</evidence>
<dbReference type="PRINTS" id="PR00182">
    <property type="entry name" value="ECOLNEIPORIN"/>
</dbReference>
<dbReference type="PANTHER" id="PTHR34501">
    <property type="entry name" value="PROTEIN YDDL-RELATED"/>
    <property type="match status" value="1"/>
</dbReference>
<comment type="subcellular location">
    <subcellularLocation>
        <location evidence="1">Cell outer membrane</location>
        <topology evidence="1">Multi-pass membrane protein</topology>
    </subcellularLocation>
</comment>
<keyword evidence="5" id="KW-0812">Transmembrane</keyword>
<keyword evidence="14" id="KW-1185">Reference proteome</keyword>
<keyword evidence="4" id="KW-1134">Transmembrane beta strand</keyword>
<keyword evidence="3" id="KW-0813">Transport</keyword>
<evidence type="ECO:0000259" key="12">
    <source>
        <dbReference type="Pfam" id="PF13609"/>
    </source>
</evidence>
<dbReference type="PRINTS" id="PR00184">
    <property type="entry name" value="NEISSPPORIN"/>
</dbReference>
<sequence length="384" mass="41362">MKRSRWTVLAFPLMMLCGAAHAQNSVTLYGLIDEGVNFTNNAGSGSAVQMRSGNAAGSRWGVRGSEDLGSGLSAIFRLEGGFNASNGEFGQEGRLFGRQAYVGLQSDRYGTLTLGRQYDPTVDLFSSITAAGSWGGDVGAVPFDNDNADWDFRVNNSIKYATPNYRGLSGEAMYGFSNTAGGFQNNRMFSAAGQYQHGGLTAEAAYMRIDHPGNGTAGAVTDDSVFSGSSQENIDAGVAYKFSNLQVGAAYSHTKIDDPTNNAFLSGDQNPANGGTWTGWRFDNLQVNGDYYFKPDLWIAASYTYTWGNLSSTEGDFAPRWHSLALMLDYDLSGRTSVYVQGAYQHVESAHTGTQFDDAQSILAPGASSSPNQLVYRVAMIHRF</sequence>
<evidence type="ECO:0000256" key="1">
    <source>
        <dbReference type="ARBA" id="ARBA00004571"/>
    </source>
</evidence>
<reference evidence="13 14" key="1">
    <citation type="submission" date="2021-07" db="EMBL/GenBank/DDBJ databases">
        <title>Paraburkholderia edwinii protects Aspergillus sp. from phenazines by acting as a toxin sponge.</title>
        <authorList>
            <person name="Dahlstrom K.M."/>
            <person name="Newman D.K."/>
        </authorList>
    </citation>
    <scope>NUCLEOTIDE SEQUENCE [LARGE SCALE GENOMIC DNA]</scope>
    <source>
        <strain evidence="13 14">Pe01</strain>
    </source>
</reference>
<dbReference type="Gene3D" id="2.40.160.10">
    <property type="entry name" value="Porin"/>
    <property type="match status" value="1"/>
</dbReference>
<dbReference type="EMBL" id="CP080095">
    <property type="protein sequence ID" value="QYD69132.1"/>
    <property type="molecule type" value="Genomic_DNA"/>
</dbReference>
<dbReference type="RefSeq" id="WP_219798503.1">
    <property type="nucleotide sequence ID" value="NZ_CP080095.1"/>
</dbReference>
<evidence type="ECO:0000256" key="6">
    <source>
        <dbReference type="ARBA" id="ARBA00022729"/>
    </source>
</evidence>
<name>A0ABX8UP44_9BURK</name>
<evidence type="ECO:0000256" key="2">
    <source>
        <dbReference type="ARBA" id="ARBA00011233"/>
    </source>
</evidence>
<keyword evidence="6 11" id="KW-0732">Signal</keyword>
<feature type="chain" id="PRO_5046523865" evidence="11">
    <location>
        <begin position="23"/>
        <end position="384"/>
    </location>
</feature>
<organism evidence="13 14">
    <name type="scientific">Paraburkholderia edwinii</name>
    <dbReference type="NCBI Taxonomy" id="2861782"/>
    <lineage>
        <taxon>Bacteria</taxon>
        <taxon>Pseudomonadati</taxon>
        <taxon>Pseudomonadota</taxon>
        <taxon>Betaproteobacteria</taxon>
        <taxon>Burkholderiales</taxon>
        <taxon>Burkholderiaceae</taxon>
        <taxon>Paraburkholderia</taxon>
    </lineage>
</organism>
<comment type="subunit">
    <text evidence="2">Homotrimer.</text>
</comment>
<evidence type="ECO:0000256" key="8">
    <source>
        <dbReference type="ARBA" id="ARBA00023114"/>
    </source>
</evidence>
<feature type="domain" description="Porin" evidence="12">
    <location>
        <begin position="13"/>
        <end position="346"/>
    </location>
</feature>
<dbReference type="SUPFAM" id="SSF56935">
    <property type="entry name" value="Porins"/>
    <property type="match status" value="1"/>
</dbReference>
<dbReference type="InterPro" id="IPR033900">
    <property type="entry name" value="Gram_neg_porin_domain"/>
</dbReference>
<keyword evidence="10" id="KW-0998">Cell outer membrane</keyword>
<dbReference type="InterPro" id="IPR050298">
    <property type="entry name" value="Gram-neg_bact_OMP"/>
</dbReference>
<keyword evidence="7" id="KW-0406">Ion transport</keyword>
<keyword evidence="8" id="KW-0626">Porin</keyword>
<dbReference type="Proteomes" id="UP000826462">
    <property type="component" value="Chromosome 1"/>
</dbReference>
<evidence type="ECO:0000256" key="4">
    <source>
        <dbReference type="ARBA" id="ARBA00022452"/>
    </source>
</evidence>
<evidence type="ECO:0000256" key="5">
    <source>
        <dbReference type="ARBA" id="ARBA00022692"/>
    </source>
</evidence>
<keyword evidence="9" id="KW-0472">Membrane</keyword>
<gene>
    <name evidence="13" type="ORF">KZJ38_01665</name>
</gene>
<protein>
    <submittedName>
        <fullName evidence="13">Porin</fullName>
    </submittedName>
</protein>
<accession>A0ABX8UP44</accession>
<dbReference type="CDD" id="cd00342">
    <property type="entry name" value="gram_neg_porins"/>
    <property type="match status" value="1"/>
</dbReference>
<proteinExistence type="predicted"/>
<dbReference type="PANTHER" id="PTHR34501:SF9">
    <property type="entry name" value="MAJOR OUTER MEMBRANE PROTEIN P.IA"/>
    <property type="match status" value="1"/>
</dbReference>
<feature type="signal peptide" evidence="11">
    <location>
        <begin position="1"/>
        <end position="22"/>
    </location>
</feature>
<dbReference type="InterPro" id="IPR001702">
    <property type="entry name" value="Porin_Gram-ve"/>
</dbReference>
<dbReference type="Pfam" id="PF13609">
    <property type="entry name" value="Porin_4"/>
    <property type="match status" value="1"/>
</dbReference>
<dbReference type="InterPro" id="IPR002299">
    <property type="entry name" value="Porin_Neis"/>
</dbReference>
<evidence type="ECO:0000256" key="11">
    <source>
        <dbReference type="SAM" id="SignalP"/>
    </source>
</evidence>